<keyword evidence="7 10" id="KW-1133">Transmembrane helix</keyword>
<dbReference type="Pfam" id="PF00528">
    <property type="entry name" value="BPD_transp_1"/>
    <property type="match status" value="1"/>
</dbReference>
<evidence type="ECO:0000256" key="8">
    <source>
        <dbReference type="ARBA" id="ARBA00023136"/>
    </source>
</evidence>
<dbReference type="NCBIfam" id="TIGR02138">
    <property type="entry name" value="phosphate_pstC"/>
    <property type="match status" value="1"/>
</dbReference>
<dbReference type="Gene3D" id="1.10.3720.10">
    <property type="entry name" value="MetI-like"/>
    <property type="match status" value="1"/>
</dbReference>
<evidence type="ECO:0000256" key="9">
    <source>
        <dbReference type="SAM" id="MobiDB-lite"/>
    </source>
</evidence>
<keyword evidence="4" id="KW-1003">Cell membrane</keyword>
<comment type="subcellular location">
    <subcellularLocation>
        <location evidence="1">Cell membrane</location>
        <topology evidence="1">Multi-pass membrane protein</topology>
    </subcellularLocation>
</comment>
<keyword evidence="5" id="KW-0592">Phosphate transport</keyword>
<gene>
    <name evidence="12" type="ORF">UFOPK1740_00093</name>
</gene>
<dbReference type="InterPro" id="IPR011864">
    <property type="entry name" value="Phosphate_PstC"/>
</dbReference>
<evidence type="ECO:0000313" key="12">
    <source>
        <dbReference type="EMBL" id="CAB4569406.1"/>
    </source>
</evidence>
<evidence type="ECO:0000256" key="2">
    <source>
        <dbReference type="ARBA" id="ARBA00007069"/>
    </source>
</evidence>
<keyword evidence="6 10" id="KW-0812">Transmembrane</keyword>
<accession>A0A6J6E0X2</accession>
<evidence type="ECO:0000259" key="11">
    <source>
        <dbReference type="PROSITE" id="PS50928"/>
    </source>
</evidence>
<evidence type="ECO:0000256" key="10">
    <source>
        <dbReference type="SAM" id="Phobius"/>
    </source>
</evidence>
<dbReference type="SUPFAM" id="SSF161098">
    <property type="entry name" value="MetI-like"/>
    <property type="match status" value="1"/>
</dbReference>
<feature type="transmembrane region" description="Helical" evidence="10">
    <location>
        <begin position="192"/>
        <end position="210"/>
    </location>
</feature>
<evidence type="ECO:0000256" key="1">
    <source>
        <dbReference type="ARBA" id="ARBA00004651"/>
    </source>
</evidence>
<reference evidence="12" key="1">
    <citation type="submission" date="2020-05" db="EMBL/GenBank/DDBJ databases">
        <authorList>
            <person name="Chiriac C."/>
            <person name="Salcher M."/>
            <person name="Ghai R."/>
            <person name="Kavagutti S V."/>
        </authorList>
    </citation>
    <scope>NUCLEOTIDE SEQUENCE</scope>
</reference>
<evidence type="ECO:0000256" key="4">
    <source>
        <dbReference type="ARBA" id="ARBA00022475"/>
    </source>
</evidence>
<feature type="region of interest" description="Disordered" evidence="9">
    <location>
        <begin position="1"/>
        <end position="24"/>
    </location>
</feature>
<feature type="transmembrane region" description="Helical" evidence="10">
    <location>
        <begin position="247"/>
        <end position="270"/>
    </location>
</feature>
<feature type="transmembrane region" description="Helical" evidence="10">
    <location>
        <begin position="308"/>
        <end position="331"/>
    </location>
</feature>
<name>A0A6J6E0X2_9ZZZZ</name>
<dbReference type="GO" id="GO:0005886">
    <property type="term" value="C:plasma membrane"/>
    <property type="evidence" value="ECO:0007669"/>
    <property type="project" value="UniProtKB-SubCell"/>
</dbReference>
<dbReference type="PANTHER" id="PTHR30425:SF1">
    <property type="entry name" value="PHOSPHATE TRANSPORT SYSTEM PERMEASE PROTEIN PSTC"/>
    <property type="match status" value="1"/>
</dbReference>
<feature type="domain" description="ABC transmembrane type-1" evidence="11">
    <location>
        <begin position="99"/>
        <end position="327"/>
    </location>
</feature>
<dbReference type="GO" id="GO:0005315">
    <property type="term" value="F:phosphate transmembrane transporter activity"/>
    <property type="evidence" value="ECO:0007669"/>
    <property type="project" value="InterPro"/>
</dbReference>
<dbReference type="EMBL" id="CAEZTU010000002">
    <property type="protein sequence ID" value="CAB4569406.1"/>
    <property type="molecule type" value="Genomic_DNA"/>
</dbReference>
<evidence type="ECO:0000256" key="7">
    <source>
        <dbReference type="ARBA" id="ARBA00022989"/>
    </source>
</evidence>
<organism evidence="12">
    <name type="scientific">freshwater metagenome</name>
    <dbReference type="NCBI Taxonomy" id="449393"/>
    <lineage>
        <taxon>unclassified sequences</taxon>
        <taxon>metagenomes</taxon>
        <taxon>ecological metagenomes</taxon>
    </lineage>
</organism>
<keyword evidence="3" id="KW-0813">Transport</keyword>
<feature type="transmembrane region" description="Helical" evidence="10">
    <location>
        <begin position="135"/>
        <end position="159"/>
    </location>
</feature>
<comment type="similarity">
    <text evidence="2">Belongs to the binding-protein-dependent transport system permease family. CysTW subfamily.</text>
</comment>
<evidence type="ECO:0000256" key="3">
    <source>
        <dbReference type="ARBA" id="ARBA00022448"/>
    </source>
</evidence>
<dbReference type="InterPro" id="IPR035906">
    <property type="entry name" value="MetI-like_sf"/>
</dbReference>
<dbReference type="CDD" id="cd06261">
    <property type="entry name" value="TM_PBP2"/>
    <property type="match status" value="1"/>
</dbReference>
<dbReference type="InterPro" id="IPR000515">
    <property type="entry name" value="MetI-like"/>
</dbReference>
<dbReference type="PROSITE" id="PS50928">
    <property type="entry name" value="ABC_TM1"/>
    <property type="match status" value="1"/>
</dbReference>
<dbReference type="GO" id="GO:0006817">
    <property type="term" value="P:phosphate ion transport"/>
    <property type="evidence" value="ECO:0007669"/>
    <property type="project" value="UniProtKB-KW"/>
</dbReference>
<feature type="compositionally biased region" description="Basic and acidic residues" evidence="9">
    <location>
        <begin position="8"/>
        <end position="24"/>
    </location>
</feature>
<evidence type="ECO:0000256" key="6">
    <source>
        <dbReference type="ARBA" id="ARBA00022692"/>
    </source>
</evidence>
<dbReference type="InterPro" id="IPR051124">
    <property type="entry name" value="Phosphate_Transport_Permease"/>
</dbReference>
<dbReference type="AlphaFoldDB" id="A0A6J6E0X2"/>
<protein>
    <submittedName>
        <fullName evidence="12">Unannotated protein</fullName>
    </submittedName>
</protein>
<keyword evidence="8 10" id="KW-0472">Membrane</keyword>
<feature type="transmembrane region" description="Helical" evidence="10">
    <location>
        <begin position="37"/>
        <end position="61"/>
    </location>
</feature>
<feature type="transmembrane region" description="Helical" evidence="10">
    <location>
        <begin position="106"/>
        <end position="128"/>
    </location>
</feature>
<dbReference type="PANTHER" id="PTHR30425">
    <property type="entry name" value="PHOSPHATE TRANSPORT SYSTEM PERMEASE PROTEIN PST"/>
    <property type="match status" value="1"/>
</dbReference>
<sequence>MATTTKVIDSDGSDHLKESPTPRYFGREKSRTRSDKAFSGSVVVAALSSLFILVAILFYLATSSWPALRKEGFSFITGSTWIGGLDDPSQQVFQIWPMLYGSFLNALLAIIFAVPISVLLAIFIVFIAPKKIARALTIVVDVLAAIPSGIIGIWGFLVFTPVAEGWARLIHQYLGSIPIFVNNQDQFTRSPFITAWVLGIMIVPIITVVAREVLAQTPQDLLDAARGLGGSLWGTVRMVALPHARGGIVGGVMLGLGRALGETVAIYFVLNLIFERVNYYRILDPEGGSVASMIIAKFGEATPEEIQALLGAGLVLFLLTLVVNLIANWIVARSARERLV</sequence>
<evidence type="ECO:0000256" key="5">
    <source>
        <dbReference type="ARBA" id="ARBA00022592"/>
    </source>
</evidence>
<proteinExistence type="inferred from homology"/>